<dbReference type="Proteomes" id="UP000586947">
    <property type="component" value="Unassembled WGS sequence"/>
</dbReference>
<dbReference type="RefSeq" id="WP_184185650.1">
    <property type="nucleotide sequence ID" value="NZ_BMNF01000004.1"/>
</dbReference>
<feature type="domain" description="Beta-ketoacyl-[acyl-carrier-protein] synthase III C-terminal" evidence="3">
    <location>
        <begin position="255"/>
        <end position="348"/>
    </location>
</feature>
<dbReference type="EMBL" id="JACHDP010000001">
    <property type="protein sequence ID" value="MBB5480957.1"/>
    <property type="molecule type" value="Genomic_DNA"/>
</dbReference>
<dbReference type="GO" id="GO:0006633">
    <property type="term" value="P:fatty acid biosynthetic process"/>
    <property type="evidence" value="ECO:0007669"/>
    <property type="project" value="InterPro"/>
</dbReference>
<dbReference type="GO" id="GO:0004315">
    <property type="term" value="F:3-oxoacyl-[acyl-carrier-protein] synthase activity"/>
    <property type="evidence" value="ECO:0007669"/>
    <property type="project" value="InterPro"/>
</dbReference>
<dbReference type="InterPro" id="IPR016039">
    <property type="entry name" value="Thiolase-like"/>
</dbReference>
<accession>A0A840VWF8</accession>
<organism evidence="5 6">
    <name type="scientific">Micromonospora parathelypteridis</name>
    <dbReference type="NCBI Taxonomy" id="1839617"/>
    <lineage>
        <taxon>Bacteria</taxon>
        <taxon>Bacillati</taxon>
        <taxon>Actinomycetota</taxon>
        <taxon>Actinomycetes</taxon>
        <taxon>Micromonosporales</taxon>
        <taxon>Micromonosporaceae</taxon>
        <taxon>Micromonospora</taxon>
    </lineage>
</organism>
<dbReference type="AlphaFoldDB" id="A0A840VWF8"/>
<keyword evidence="1" id="KW-0808">Transferase</keyword>
<dbReference type="PANTHER" id="PTHR34069:SF2">
    <property type="entry name" value="BETA-KETOACYL-[ACYL-CARRIER-PROTEIN] SYNTHASE III"/>
    <property type="match status" value="1"/>
</dbReference>
<dbReference type="SUPFAM" id="SSF53901">
    <property type="entry name" value="Thiolase-like"/>
    <property type="match status" value="2"/>
</dbReference>
<dbReference type="InterPro" id="IPR013747">
    <property type="entry name" value="ACP_syn_III_C"/>
</dbReference>
<dbReference type="Gene3D" id="3.40.47.10">
    <property type="match status" value="4"/>
</dbReference>
<gene>
    <name evidence="5" type="ORF">HNR20_005462</name>
</gene>
<evidence type="ECO:0000313" key="6">
    <source>
        <dbReference type="Proteomes" id="UP000586947"/>
    </source>
</evidence>
<dbReference type="InterPro" id="IPR013751">
    <property type="entry name" value="ACP_syn_III_N"/>
</dbReference>
<reference evidence="5 6" key="1">
    <citation type="submission" date="2020-08" db="EMBL/GenBank/DDBJ databases">
        <title>Sequencing the genomes of 1000 actinobacteria strains.</title>
        <authorList>
            <person name="Klenk H.-P."/>
        </authorList>
    </citation>
    <scope>NUCLEOTIDE SEQUENCE [LARGE SCALE GENOMIC DNA]</scope>
    <source>
        <strain evidence="5 6">DSM 103125</strain>
    </source>
</reference>
<sequence>MNIQAAPAGTGSVIDSIGVALPDRVLTTREVLDGCRSRLALPLEQTTGIVSRRVAGDDEYALDLATRAAEDCISRSSIGFRDVDLLISASISRVDSPDRSTYEPAAATQLRHRLGCERAWAFDVTNACAGQFTGIYFADALIRAGEIDTALIVSGEYISHLMRTAQLEIADELDARVACLTLGDAGAAVLLTRASDETEGFAHIGIRTVGRYHTLCVAGPTDQPHGGVIMKTDMMGLAAAGIREMVAHTQQALDVMGLSPMDFDRFIPHQTSTLAIQAAVRRTNKVFGSVVLDERDVINNLPRRGNTATTTHTVALRDASVDGRIRTGERVLFEVAASGVNVGTAAYRLDGLPDRLATGTRSQRTAPPRRRPAPWRHPVRAVAIGLAEPGAGAGLTTLELIGAATDDCLRRAGARASDVDLLIHAGVYRTGMIAEPAIAAIVAGELGFDGSTAATNEILAFDVTNGALGMLDGCRIAAELIRAGAAGTAVVVASEVEQREPGAAGPAVARCGSAVLLRLDPDQSTGFLGFHSRSVARPSPDRGAWAMQGGGHSFIRATDRSEPAAAYAEHVPAVVAELLDRMEVRAEAIRAVVPPWLPPPVERRLRGTWPVLGARLATLPPASDGTDLFTSAMPVGLRAVSAGGGVSPGDLVVVVGASTGMEIGAALYRL</sequence>
<dbReference type="GO" id="GO:0044550">
    <property type="term" value="P:secondary metabolite biosynthetic process"/>
    <property type="evidence" value="ECO:0007669"/>
    <property type="project" value="TreeGrafter"/>
</dbReference>
<evidence type="ECO:0000256" key="2">
    <source>
        <dbReference type="ARBA" id="ARBA00023315"/>
    </source>
</evidence>
<dbReference type="PANTHER" id="PTHR34069">
    <property type="entry name" value="3-OXOACYL-[ACYL-CARRIER-PROTEIN] SYNTHASE 3"/>
    <property type="match status" value="1"/>
</dbReference>
<name>A0A840VWF8_9ACTN</name>
<evidence type="ECO:0000259" key="4">
    <source>
        <dbReference type="Pfam" id="PF08545"/>
    </source>
</evidence>
<feature type="domain" description="Beta-ketoacyl-[acyl-carrier-protein] synthase III N-terminal" evidence="4">
    <location>
        <begin position="122"/>
        <end position="207"/>
    </location>
</feature>
<protein>
    <submittedName>
        <fullName evidence="5">3-oxoacyl-[acyl-carrier-protein] synthase III</fullName>
    </submittedName>
</protein>
<comment type="caution">
    <text evidence="5">The sequence shown here is derived from an EMBL/GenBank/DDBJ whole genome shotgun (WGS) entry which is preliminary data.</text>
</comment>
<evidence type="ECO:0000259" key="3">
    <source>
        <dbReference type="Pfam" id="PF08541"/>
    </source>
</evidence>
<evidence type="ECO:0000313" key="5">
    <source>
        <dbReference type="EMBL" id="MBB5480957.1"/>
    </source>
</evidence>
<evidence type="ECO:0000256" key="1">
    <source>
        <dbReference type="ARBA" id="ARBA00022679"/>
    </source>
</evidence>
<keyword evidence="2" id="KW-0012">Acyltransferase</keyword>
<keyword evidence="6" id="KW-1185">Reference proteome</keyword>
<dbReference type="Pfam" id="PF08545">
    <property type="entry name" value="ACP_syn_III"/>
    <property type="match status" value="1"/>
</dbReference>
<proteinExistence type="predicted"/>
<dbReference type="Pfam" id="PF08541">
    <property type="entry name" value="ACP_syn_III_C"/>
    <property type="match status" value="1"/>
</dbReference>